<dbReference type="SUPFAM" id="SSF47598">
    <property type="entry name" value="Ribbon-helix-helix"/>
    <property type="match status" value="1"/>
</dbReference>
<dbReference type="InterPro" id="IPR012869">
    <property type="entry name" value="RHH_5"/>
</dbReference>
<evidence type="ECO:0000256" key="1">
    <source>
        <dbReference type="SAM" id="MobiDB-lite"/>
    </source>
</evidence>
<sequence length="77" mass="8725">MVSTAQDRVSTKLPRIVFHAPDEIKEKLERLAAKRLRSVSNLVRLIVEEEIAKAEEMGELPESVVEPKTSNRVTQVK</sequence>
<evidence type="ECO:0000259" key="2">
    <source>
        <dbReference type="Pfam" id="PF07878"/>
    </source>
</evidence>
<dbReference type="Pfam" id="PF07878">
    <property type="entry name" value="RHH_5"/>
    <property type="match status" value="1"/>
</dbReference>
<organism evidence="3">
    <name type="scientific">uncultured Leptolyngbya sp</name>
    <dbReference type="NCBI Taxonomy" id="332963"/>
    <lineage>
        <taxon>Bacteria</taxon>
        <taxon>Bacillati</taxon>
        <taxon>Cyanobacteriota</taxon>
        <taxon>Cyanophyceae</taxon>
        <taxon>Leptolyngbyales</taxon>
        <taxon>Leptolyngbyaceae</taxon>
        <taxon>Leptolyngbya group</taxon>
        <taxon>Leptolyngbya</taxon>
        <taxon>environmental samples</taxon>
    </lineage>
</organism>
<name>A0A6J4KG70_9CYAN</name>
<feature type="compositionally biased region" description="Polar residues" evidence="1">
    <location>
        <begin position="68"/>
        <end position="77"/>
    </location>
</feature>
<feature type="domain" description="CopG-like ribbon-helix-helix" evidence="2">
    <location>
        <begin position="14"/>
        <end position="54"/>
    </location>
</feature>
<feature type="region of interest" description="Disordered" evidence="1">
    <location>
        <begin position="57"/>
        <end position="77"/>
    </location>
</feature>
<accession>A0A6J4KG70</accession>
<evidence type="ECO:0000313" key="3">
    <source>
        <dbReference type="EMBL" id="CAA9303838.1"/>
    </source>
</evidence>
<dbReference type="AlphaFoldDB" id="A0A6J4KG70"/>
<protein>
    <recommendedName>
        <fullName evidence="2">CopG-like ribbon-helix-helix domain-containing protein</fullName>
    </recommendedName>
</protein>
<dbReference type="EMBL" id="CADCTY010000183">
    <property type="protein sequence ID" value="CAA9303838.1"/>
    <property type="molecule type" value="Genomic_DNA"/>
</dbReference>
<proteinExistence type="predicted"/>
<dbReference type="GO" id="GO:0006355">
    <property type="term" value="P:regulation of DNA-templated transcription"/>
    <property type="evidence" value="ECO:0007669"/>
    <property type="project" value="InterPro"/>
</dbReference>
<dbReference type="InterPro" id="IPR010985">
    <property type="entry name" value="Ribbon_hlx_hlx"/>
</dbReference>
<reference evidence="3" key="1">
    <citation type="submission" date="2020-02" db="EMBL/GenBank/DDBJ databases">
        <authorList>
            <person name="Meier V. D."/>
        </authorList>
    </citation>
    <scope>NUCLEOTIDE SEQUENCE</scope>
    <source>
        <strain evidence="3">AVDCRST_MAG94</strain>
    </source>
</reference>
<gene>
    <name evidence="3" type="ORF">AVDCRST_MAG94-544</name>
</gene>